<protein>
    <submittedName>
        <fullName evidence="1">Uncharacterized protein</fullName>
    </submittedName>
</protein>
<sequence length="38" mass="4691">MSYDKNSRNIHILFKPFSVPFERGKKENLILFLWNFFL</sequence>
<comment type="caution">
    <text evidence="1">The sequence shown here is derived from an EMBL/GenBank/DDBJ whole genome shotgun (WGS) entry which is preliminary data.</text>
</comment>
<dbReference type="AlphaFoldDB" id="A0A0E2AZK4"/>
<name>A0A0E2AZK4_9LEPT</name>
<proteinExistence type="predicted"/>
<evidence type="ECO:0000313" key="1">
    <source>
        <dbReference type="EMBL" id="EKO14400.1"/>
    </source>
</evidence>
<evidence type="ECO:0000313" key="2">
    <source>
        <dbReference type="Proteomes" id="UP000006253"/>
    </source>
</evidence>
<accession>A0A0E2AZK4</accession>
<organism evidence="1 2">
    <name type="scientific">Leptospira kirschneri str. H1</name>
    <dbReference type="NCBI Taxonomy" id="1049966"/>
    <lineage>
        <taxon>Bacteria</taxon>
        <taxon>Pseudomonadati</taxon>
        <taxon>Spirochaetota</taxon>
        <taxon>Spirochaetia</taxon>
        <taxon>Leptospirales</taxon>
        <taxon>Leptospiraceae</taxon>
        <taxon>Leptospira</taxon>
    </lineage>
</organism>
<reference evidence="1 2" key="1">
    <citation type="submission" date="2012-10" db="EMBL/GenBank/DDBJ databases">
        <authorList>
            <person name="Harkins D.M."/>
            <person name="Durkin A.S."/>
            <person name="Brinkac L.M."/>
            <person name="Selengut J.D."/>
            <person name="Sanka R."/>
            <person name="DePew J."/>
            <person name="Purushe J."/>
            <person name="Peacock S.J."/>
            <person name="Thaipadungpanit J."/>
            <person name="Wuthiekanun V.W."/>
            <person name="Day N.P."/>
            <person name="Vinetz J.M."/>
            <person name="Sutton G.G."/>
            <person name="Nelson W.C."/>
            <person name="Fouts D.E."/>
        </authorList>
    </citation>
    <scope>NUCLEOTIDE SEQUENCE [LARGE SCALE GENOMIC DNA]</scope>
    <source>
        <strain evidence="1 2">H1</strain>
    </source>
</reference>
<dbReference type="EMBL" id="AHMY02000056">
    <property type="protein sequence ID" value="EKO14400.1"/>
    <property type="molecule type" value="Genomic_DNA"/>
</dbReference>
<gene>
    <name evidence="1" type="ORF">LEP1GSC081_0934</name>
</gene>
<dbReference type="Proteomes" id="UP000006253">
    <property type="component" value="Unassembled WGS sequence"/>
</dbReference>